<dbReference type="KEGG" id="scib:HUG20_10720"/>
<dbReference type="Proteomes" id="UP000595349">
    <property type="component" value="Chromosome"/>
</dbReference>
<dbReference type="GO" id="GO:0055085">
    <property type="term" value="P:transmembrane transport"/>
    <property type="evidence" value="ECO:0007669"/>
    <property type="project" value="InterPro"/>
</dbReference>
<dbReference type="EMBL" id="CP054706">
    <property type="protein sequence ID" value="QQK80317.1"/>
    <property type="molecule type" value="Genomic_DNA"/>
</dbReference>
<keyword evidence="4" id="KW-1185">Reference proteome</keyword>
<dbReference type="InterPro" id="IPR018389">
    <property type="entry name" value="DctP_fam"/>
</dbReference>
<evidence type="ECO:0000256" key="1">
    <source>
        <dbReference type="ARBA" id="ARBA00022729"/>
    </source>
</evidence>
<dbReference type="NCBIfam" id="NF037995">
    <property type="entry name" value="TRAP_S1"/>
    <property type="match status" value="1"/>
</dbReference>
<feature type="chain" id="PRO_5032914204" evidence="2">
    <location>
        <begin position="31"/>
        <end position="373"/>
    </location>
</feature>
<dbReference type="Pfam" id="PF03480">
    <property type="entry name" value="DctP"/>
    <property type="match status" value="1"/>
</dbReference>
<name>A0A7T6ZBF9_9BACI</name>
<dbReference type="Gene3D" id="3.40.190.170">
    <property type="entry name" value="Bacterial extracellular solute-binding protein, family 7"/>
    <property type="match status" value="1"/>
</dbReference>
<reference evidence="3 4" key="1">
    <citation type="submission" date="2020-06" db="EMBL/GenBank/DDBJ databases">
        <title>Genomic analysis of Salicibibacter sp. NKC21-4.</title>
        <authorList>
            <person name="Oh Y.J."/>
        </authorList>
    </citation>
    <scope>NUCLEOTIDE SEQUENCE [LARGE SCALE GENOMIC DNA]</scope>
    <source>
        <strain evidence="3 4">NKC21-4</strain>
    </source>
</reference>
<dbReference type="PANTHER" id="PTHR33376:SF5">
    <property type="entry name" value="EXTRACYTOPLASMIC SOLUTE RECEPTOR PROTEIN"/>
    <property type="match status" value="1"/>
</dbReference>
<feature type="signal peptide" evidence="2">
    <location>
        <begin position="1"/>
        <end position="30"/>
    </location>
</feature>
<dbReference type="PANTHER" id="PTHR33376">
    <property type="match status" value="1"/>
</dbReference>
<dbReference type="InterPro" id="IPR038404">
    <property type="entry name" value="TRAP_DctP_sf"/>
</dbReference>
<dbReference type="AlphaFoldDB" id="A0A7T6ZBF9"/>
<organism evidence="3 4">
    <name type="scientific">Salicibibacter cibi</name>
    <dbReference type="NCBI Taxonomy" id="2743001"/>
    <lineage>
        <taxon>Bacteria</taxon>
        <taxon>Bacillati</taxon>
        <taxon>Bacillota</taxon>
        <taxon>Bacilli</taxon>
        <taxon>Bacillales</taxon>
        <taxon>Bacillaceae</taxon>
        <taxon>Salicibibacter</taxon>
    </lineage>
</organism>
<accession>A0A7T6ZBF9</accession>
<dbReference type="RefSeq" id="WP_200084662.1">
    <property type="nucleotide sequence ID" value="NZ_CP054706.1"/>
</dbReference>
<protein>
    <submittedName>
        <fullName evidence="3">TRAP transporter substrate-binding protein DctP</fullName>
    </submittedName>
</protein>
<sequence>MKQLTTHGKQVVSFIFLILVISACSSPSTAMTTVEEEEGSESDTYHLIYHSSYTPKDESEDFDPLYHVQERFMDLVEERTDGRVMFDAYYNNQLVGQDEAVDALANGTIDVQITSPDYWAERIPEGFIVNLPYWNMGAEHSLHILRETEVGALYEQALEEYDIKLLNYWVSGTSGYMSTSPIFSVEDMQGSIINTTSNFAINFNQEAGAGTASLSVAEQYEGLYRGTIDTIQFPYYSLDSIRYVDVIDYLSVPTFNPSIGMVAMSQSTLDELPEDIQNIMMETAQEMEETTAEVGPSYDQEIFAFAEDHGIELVSMSEENFKEMEQLAQETVWEDFASVNDRTEQMVESLLMENEEWLEENPEAENYMDQYLD</sequence>
<evidence type="ECO:0000313" key="3">
    <source>
        <dbReference type="EMBL" id="QQK80317.1"/>
    </source>
</evidence>
<gene>
    <name evidence="3" type="primary">dctP</name>
    <name evidence="3" type="ORF">HUG20_10720</name>
</gene>
<evidence type="ECO:0000256" key="2">
    <source>
        <dbReference type="SAM" id="SignalP"/>
    </source>
</evidence>
<proteinExistence type="predicted"/>
<dbReference type="PROSITE" id="PS51257">
    <property type="entry name" value="PROKAR_LIPOPROTEIN"/>
    <property type="match status" value="1"/>
</dbReference>
<keyword evidence="1 2" id="KW-0732">Signal</keyword>
<evidence type="ECO:0000313" key="4">
    <source>
        <dbReference type="Proteomes" id="UP000595349"/>
    </source>
</evidence>